<dbReference type="GO" id="GO:0005524">
    <property type="term" value="F:ATP binding"/>
    <property type="evidence" value="ECO:0007669"/>
    <property type="project" value="InterPro"/>
</dbReference>
<dbReference type="Gene3D" id="2.130.10.10">
    <property type="entry name" value="YVTN repeat-like/Quinoprotein amine dehydrogenase"/>
    <property type="match status" value="1"/>
</dbReference>
<dbReference type="RefSeq" id="XP_026604985.1">
    <property type="nucleotide sequence ID" value="XM_026745989.1"/>
</dbReference>
<evidence type="ECO:0000313" key="2">
    <source>
        <dbReference type="EMBL" id="RDW83647.1"/>
    </source>
</evidence>
<protein>
    <recommendedName>
        <fullName evidence="1">Protein kinase domain-containing protein</fullName>
    </recommendedName>
</protein>
<dbReference type="InterPro" id="IPR008271">
    <property type="entry name" value="Ser/Thr_kinase_AS"/>
</dbReference>
<dbReference type="GeneID" id="38114343"/>
<dbReference type="SMART" id="SM00220">
    <property type="entry name" value="S_TKc"/>
    <property type="match status" value="1"/>
</dbReference>
<dbReference type="SUPFAM" id="SSF56112">
    <property type="entry name" value="Protein kinase-like (PK-like)"/>
    <property type="match status" value="1"/>
</dbReference>
<gene>
    <name evidence="2" type="ORF">DSM5745_03973</name>
</gene>
<comment type="caution">
    <text evidence="2">The sequence shown here is derived from an EMBL/GenBank/DDBJ whole genome shotgun (WGS) entry which is preliminary data.</text>
</comment>
<dbReference type="InterPro" id="IPR000719">
    <property type="entry name" value="Prot_kinase_dom"/>
</dbReference>
<dbReference type="PANTHER" id="PTHR24359:SF1">
    <property type="entry name" value="INHIBITOR OF NUCLEAR FACTOR KAPPA-B KINASE EPSILON SUBUNIT HOMOLOG 1-RELATED"/>
    <property type="match status" value="1"/>
</dbReference>
<dbReference type="AlphaFoldDB" id="A0A3D8SBB7"/>
<reference evidence="2 3" key="1">
    <citation type="journal article" date="2018" name="IMA Fungus">
        <title>IMA Genome-F 9: Draft genome sequence of Annulohypoxylon stygium, Aspergillus mulundensis, Berkeleyomyces basicola (syn. Thielaviopsis basicola), Ceratocystis smalleyi, two Cercospora beticola strains, Coleophoma cylindrospora, Fusarium fracticaudum, Phialophora cf. hyalina, and Morchella septimelata.</title>
        <authorList>
            <person name="Wingfield B.D."/>
            <person name="Bills G.F."/>
            <person name="Dong Y."/>
            <person name="Huang W."/>
            <person name="Nel W.J."/>
            <person name="Swalarsk-Parry B.S."/>
            <person name="Vaghefi N."/>
            <person name="Wilken P.M."/>
            <person name="An Z."/>
            <person name="de Beer Z.W."/>
            <person name="De Vos L."/>
            <person name="Chen L."/>
            <person name="Duong T.A."/>
            <person name="Gao Y."/>
            <person name="Hammerbacher A."/>
            <person name="Kikkert J.R."/>
            <person name="Li Y."/>
            <person name="Li H."/>
            <person name="Li K."/>
            <person name="Li Q."/>
            <person name="Liu X."/>
            <person name="Ma X."/>
            <person name="Naidoo K."/>
            <person name="Pethybridge S.J."/>
            <person name="Sun J."/>
            <person name="Steenkamp E.T."/>
            <person name="van der Nest M.A."/>
            <person name="van Wyk S."/>
            <person name="Wingfield M.J."/>
            <person name="Xiong C."/>
            <person name="Yue Q."/>
            <person name="Zhang X."/>
        </authorList>
    </citation>
    <scope>NUCLEOTIDE SEQUENCE [LARGE SCALE GENOMIC DNA]</scope>
    <source>
        <strain evidence="2 3">DSM 5745</strain>
    </source>
</reference>
<proteinExistence type="predicted"/>
<dbReference type="InterPro" id="IPR015943">
    <property type="entry name" value="WD40/YVTN_repeat-like_dom_sf"/>
</dbReference>
<evidence type="ECO:0000313" key="3">
    <source>
        <dbReference type="Proteomes" id="UP000256690"/>
    </source>
</evidence>
<sequence>MEYYPNEPALSSSLDRFSLAWKNDSCPRPPRPFPCTLRPFRATRYPNAKAEMERIDQICEELLDRLLKLRVRNYEDRPFYPNGTARDVFRMNQEGLQELFRSLIFSQNAEVDIVPDLVRRIGRGFSTILAVVFRIRHPGDNNILRQFTSLIVRDNIFYDHPRLTDDDLPISLADADSLFPGLANEFFDTQFQFCAVTLRRKGDVVYQGYRSQCPLPYKRQERIGRGAFGEVYKVKIERRHLRLSGDRTANDEPAWIARKDFKRHQSFTIELDVLKEIMEQPQKHDHLVMVLAILQHHDTNSLFFPLASCDLQQYLTGKFRGESGSELRGSITLAQKAIVFKRGVALAGALAFLHGGSGGKVCLHLDLKPSNVLVFDAFDMEREIWKITDFGLTRVRNREYSSLAPGVEGIYLPPECATPNDKVTTHSDVWSFGCIFSLVITYMLYGPQGVNDFTLKRGEREEGDYFYIKPRNSTPRVAPAVIDWFDKLRRSAVGDEKESRMVRESLDYLQSRVLHPIRRQRASAKDVELALKRIHSNFTQDAPPRSPTLAQDHVGHVSLLDRLLARMRHRTSESAGTRLQSFDYDFGTNGLGFRFAPLDGDYLVFFSSQKILVWTVSEIMRALGRRSEMPPPQPLRIPNGTIKSFATSANAICSSLDADNFQCIIYDVERSSGSARVGDGVKVSYDHMGYIKRVAMSSDGAFTAFIMTDRPRGSEADCRIYLAYTQHLMDTANEGNTYSVPRTSRSNSVSDSSLMSITTAANLIFEKVAVGPAAQVRFLDFTPDGKFLVIITQDGSRGFSIRAWETYSGRCYKDFSVAIETPWAFRNLFTTCCLFVTKAAEPCLAVVSDHRRILHVNLAKRTYNDRRLNIDVDSMFVCHDGQTLVLIGKNNGLRAYLLPLHALDRANFIGIAKINRLSYAPALDDAAVTRDADDQLKLLIASSSGSFLEMGIAAEV</sequence>
<dbReference type="OrthoDB" id="5986190at2759"/>
<organism evidence="2 3">
    <name type="scientific">Aspergillus mulundensis</name>
    <dbReference type="NCBI Taxonomy" id="1810919"/>
    <lineage>
        <taxon>Eukaryota</taxon>
        <taxon>Fungi</taxon>
        <taxon>Dikarya</taxon>
        <taxon>Ascomycota</taxon>
        <taxon>Pezizomycotina</taxon>
        <taxon>Eurotiomycetes</taxon>
        <taxon>Eurotiomycetidae</taxon>
        <taxon>Eurotiales</taxon>
        <taxon>Aspergillaceae</taxon>
        <taxon>Aspergillus</taxon>
        <taxon>Aspergillus subgen. Nidulantes</taxon>
    </lineage>
</organism>
<feature type="domain" description="Protein kinase" evidence="1">
    <location>
        <begin position="217"/>
        <end position="538"/>
    </location>
</feature>
<accession>A0A3D8SBB7</accession>
<dbReference type="CDD" id="cd00180">
    <property type="entry name" value="PKc"/>
    <property type="match status" value="1"/>
</dbReference>
<dbReference type="PROSITE" id="PS00108">
    <property type="entry name" value="PROTEIN_KINASE_ST"/>
    <property type="match status" value="1"/>
</dbReference>
<dbReference type="PROSITE" id="PS50011">
    <property type="entry name" value="PROTEIN_KINASE_DOM"/>
    <property type="match status" value="1"/>
</dbReference>
<evidence type="ECO:0000259" key="1">
    <source>
        <dbReference type="PROSITE" id="PS50011"/>
    </source>
</evidence>
<dbReference type="SUPFAM" id="SSF82171">
    <property type="entry name" value="DPP6 N-terminal domain-like"/>
    <property type="match status" value="1"/>
</dbReference>
<keyword evidence="3" id="KW-1185">Reference proteome</keyword>
<dbReference type="EMBL" id="PVWQ01000004">
    <property type="protein sequence ID" value="RDW83647.1"/>
    <property type="molecule type" value="Genomic_DNA"/>
</dbReference>
<dbReference type="Pfam" id="PF00069">
    <property type="entry name" value="Pkinase"/>
    <property type="match status" value="1"/>
</dbReference>
<dbReference type="STRING" id="1810919.A0A3D8SBB7"/>
<dbReference type="Gene3D" id="1.10.510.10">
    <property type="entry name" value="Transferase(Phosphotransferase) domain 1"/>
    <property type="match status" value="1"/>
</dbReference>
<dbReference type="InterPro" id="IPR011009">
    <property type="entry name" value="Kinase-like_dom_sf"/>
</dbReference>
<dbReference type="GO" id="GO:0004674">
    <property type="term" value="F:protein serine/threonine kinase activity"/>
    <property type="evidence" value="ECO:0007669"/>
    <property type="project" value="TreeGrafter"/>
</dbReference>
<dbReference type="PANTHER" id="PTHR24359">
    <property type="entry name" value="SERINE/THREONINE-PROTEIN KINASE SBK1"/>
    <property type="match status" value="1"/>
</dbReference>
<dbReference type="Proteomes" id="UP000256690">
    <property type="component" value="Unassembled WGS sequence"/>
</dbReference>
<name>A0A3D8SBB7_9EURO</name>